<dbReference type="GO" id="GO:0008818">
    <property type="term" value="F:cobalamin 5'-phosphate synthase activity"/>
    <property type="evidence" value="ECO:0007669"/>
    <property type="project" value="UniProtKB-UniRule"/>
</dbReference>
<evidence type="ECO:0000256" key="12">
    <source>
        <dbReference type="ARBA" id="ARBA00022989"/>
    </source>
</evidence>
<evidence type="ECO:0000256" key="8">
    <source>
        <dbReference type="ARBA" id="ARBA00022573"/>
    </source>
</evidence>
<name>A2SI69_METPP</name>
<dbReference type="AlphaFoldDB" id="A2SI69"/>
<gene>
    <name evidence="20" type="primary">copS</name>
    <name evidence="19" type="synonym">cobS</name>
    <name evidence="20" type="ordered locus">Mpe_A2302</name>
</gene>
<dbReference type="EMBL" id="CP000555">
    <property type="protein sequence ID" value="ABM95258.1"/>
    <property type="molecule type" value="Genomic_DNA"/>
</dbReference>
<keyword evidence="12 19" id="KW-1133">Transmembrane helix</keyword>
<evidence type="ECO:0000256" key="5">
    <source>
        <dbReference type="ARBA" id="ARBA00013200"/>
    </source>
</evidence>
<evidence type="ECO:0000256" key="18">
    <source>
        <dbReference type="ARBA" id="ARBA00049504"/>
    </source>
</evidence>
<keyword evidence="10 19" id="KW-0812">Transmembrane</keyword>
<evidence type="ECO:0000256" key="3">
    <source>
        <dbReference type="ARBA" id="ARBA00004663"/>
    </source>
</evidence>
<dbReference type="UniPathway" id="UPA00148">
    <property type="reaction ID" value="UER00238"/>
</dbReference>
<dbReference type="Proteomes" id="UP000000366">
    <property type="component" value="Chromosome"/>
</dbReference>
<keyword evidence="13 19" id="KW-0472">Membrane</keyword>
<dbReference type="eggNOG" id="COG0368">
    <property type="taxonomic scope" value="Bacteria"/>
</dbReference>
<dbReference type="HAMAP" id="MF_00719">
    <property type="entry name" value="CobS"/>
    <property type="match status" value="1"/>
</dbReference>
<sequence>MKPIKPRLAHELRLLLLALQFFTRVPVTGRLAAWMGWDATWLNQSARYFPLVGAFVGAIAALVFAAAAMLWPMSVAVGLSMAATILLTGAFHEDGFADTCDGLGGSAERARALEIMKDSRIGAYGAIGIVVMLGLKALALMSLPLGWALAALCVAHTLSRAVAVSLNCWLPYAGDPAHAKAKPLAQQVSVGSWGVACVWPLALIAMFAAARHGSDSFALPSPQAWAAALVAAAMTGLACARWFRRRLGGVTGDTLGASQQLSELAVYLAMLAMLGR</sequence>
<keyword evidence="21" id="KW-1185">Reference proteome</keyword>
<comment type="function">
    <text evidence="14 19">Joins adenosylcobinamide-GDP and alpha-ribazole to generate adenosylcobalamin (Ado-cobalamin). Also synthesizes adenosylcobalamin 5'-phosphate from adenosylcobinamide-GDP and alpha-ribazole 5'-phosphate.</text>
</comment>
<feature type="transmembrane region" description="Helical" evidence="19">
    <location>
        <begin position="190"/>
        <end position="210"/>
    </location>
</feature>
<comment type="similarity">
    <text evidence="4 19">Belongs to the CobS family.</text>
</comment>
<dbReference type="PANTHER" id="PTHR34148">
    <property type="entry name" value="ADENOSYLCOBINAMIDE-GDP RIBAZOLETRANSFERASE"/>
    <property type="match status" value="1"/>
</dbReference>
<dbReference type="PANTHER" id="PTHR34148:SF1">
    <property type="entry name" value="ADENOSYLCOBINAMIDE-GDP RIBAZOLETRANSFERASE"/>
    <property type="match status" value="1"/>
</dbReference>
<evidence type="ECO:0000256" key="10">
    <source>
        <dbReference type="ARBA" id="ARBA00022692"/>
    </source>
</evidence>
<feature type="transmembrane region" description="Helical" evidence="19">
    <location>
        <begin position="222"/>
        <end position="243"/>
    </location>
</feature>
<dbReference type="NCBIfam" id="NF001277">
    <property type="entry name" value="PRK00235.1-3"/>
    <property type="match status" value="1"/>
</dbReference>
<proteinExistence type="inferred from homology"/>
<evidence type="ECO:0000256" key="16">
    <source>
        <dbReference type="ARBA" id="ARBA00032853"/>
    </source>
</evidence>
<accession>A2SI69</accession>
<evidence type="ECO:0000256" key="13">
    <source>
        <dbReference type="ARBA" id="ARBA00023136"/>
    </source>
</evidence>
<comment type="pathway">
    <text evidence="3 19">Cofactor biosynthesis; adenosylcobalamin biosynthesis; adenosylcobalamin from cob(II)yrinate a,c-diamide: step 7/7.</text>
</comment>
<evidence type="ECO:0000256" key="14">
    <source>
        <dbReference type="ARBA" id="ARBA00025228"/>
    </source>
</evidence>
<dbReference type="GO" id="GO:0051073">
    <property type="term" value="F:adenosylcobinamide-GDP ribazoletransferase activity"/>
    <property type="evidence" value="ECO:0007669"/>
    <property type="project" value="UniProtKB-UniRule"/>
</dbReference>
<dbReference type="EC" id="2.7.8.26" evidence="5 19"/>
<evidence type="ECO:0000313" key="21">
    <source>
        <dbReference type="Proteomes" id="UP000000366"/>
    </source>
</evidence>
<dbReference type="Pfam" id="PF02654">
    <property type="entry name" value="CobS"/>
    <property type="match status" value="1"/>
</dbReference>
<dbReference type="GO" id="GO:0005886">
    <property type="term" value="C:plasma membrane"/>
    <property type="evidence" value="ECO:0007669"/>
    <property type="project" value="UniProtKB-SubCell"/>
</dbReference>
<keyword evidence="19" id="KW-0997">Cell inner membrane</keyword>
<evidence type="ECO:0000256" key="11">
    <source>
        <dbReference type="ARBA" id="ARBA00022842"/>
    </source>
</evidence>
<evidence type="ECO:0000256" key="1">
    <source>
        <dbReference type="ARBA" id="ARBA00001946"/>
    </source>
</evidence>
<comment type="catalytic activity">
    <reaction evidence="18 19">
        <text>alpha-ribazole 5'-phosphate + adenosylcob(III)inamide-GDP = adenosylcob(III)alamin 5'-phosphate + GMP + H(+)</text>
        <dbReference type="Rhea" id="RHEA:23560"/>
        <dbReference type="ChEBI" id="CHEBI:15378"/>
        <dbReference type="ChEBI" id="CHEBI:57918"/>
        <dbReference type="ChEBI" id="CHEBI:58115"/>
        <dbReference type="ChEBI" id="CHEBI:60487"/>
        <dbReference type="ChEBI" id="CHEBI:60493"/>
        <dbReference type="EC" id="2.7.8.26"/>
    </reaction>
</comment>
<dbReference type="InterPro" id="IPR003805">
    <property type="entry name" value="CobS"/>
</dbReference>
<comment type="subcellular location">
    <subcellularLocation>
        <location evidence="19">Cell inner membrane</location>
        <topology evidence="19">Multi-pass membrane protein</topology>
    </subcellularLocation>
    <subcellularLocation>
        <location evidence="2">Cell membrane</location>
        <topology evidence="2">Multi-pass membrane protein</topology>
    </subcellularLocation>
</comment>
<evidence type="ECO:0000256" key="4">
    <source>
        <dbReference type="ARBA" id="ARBA00010561"/>
    </source>
</evidence>
<dbReference type="NCBIfam" id="TIGR00317">
    <property type="entry name" value="cobS"/>
    <property type="match status" value="1"/>
</dbReference>
<keyword evidence="8 19" id="KW-0169">Cobalamin biosynthesis</keyword>
<dbReference type="KEGG" id="mpt:Mpe_A2302"/>
<comment type="cofactor">
    <cofactor evidence="1 19">
        <name>Mg(2+)</name>
        <dbReference type="ChEBI" id="CHEBI:18420"/>
    </cofactor>
</comment>
<evidence type="ECO:0000256" key="19">
    <source>
        <dbReference type="HAMAP-Rule" id="MF_00719"/>
    </source>
</evidence>
<evidence type="ECO:0000256" key="15">
    <source>
        <dbReference type="ARBA" id="ARBA00032605"/>
    </source>
</evidence>
<keyword evidence="9 19" id="KW-0808">Transferase</keyword>
<evidence type="ECO:0000256" key="2">
    <source>
        <dbReference type="ARBA" id="ARBA00004651"/>
    </source>
</evidence>
<evidence type="ECO:0000313" key="20">
    <source>
        <dbReference type="EMBL" id="ABM95258.1"/>
    </source>
</evidence>
<evidence type="ECO:0000256" key="6">
    <source>
        <dbReference type="ARBA" id="ARBA00015850"/>
    </source>
</evidence>
<protein>
    <recommendedName>
        <fullName evidence="6 19">Adenosylcobinamide-GDP ribazoletransferase</fullName>
        <ecNumber evidence="5 19">2.7.8.26</ecNumber>
    </recommendedName>
    <alternativeName>
        <fullName evidence="16 19">Cobalamin synthase</fullName>
    </alternativeName>
    <alternativeName>
        <fullName evidence="15 19">Cobalamin-5'-phosphate synthase</fullName>
    </alternativeName>
</protein>
<feature type="transmembrane region" description="Helical" evidence="19">
    <location>
        <begin position="48"/>
        <end position="71"/>
    </location>
</feature>
<dbReference type="HOGENOM" id="CLU_057426_1_1_4"/>
<keyword evidence="7 19" id="KW-1003">Cell membrane</keyword>
<evidence type="ECO:0000256" key="17">
    <source>
        <dbReference type="ARBA" id="ARBA00048623"/>
    </source>
</evidence>
<comment type="catalytic activity">
    <reaction evidence="17 19">
        <text>alpha-ribazole + adenosylcob(III)inamide-GDP = adenosylcob(III)alamin + GMP + H(+)</text>
        <dbReference type="Rhea" id="RHEA:16049"/>
        <dbReference type="ChEBI" id="CHEBI:10329"/>
        <dbReference type="ChEBI" id="CHEBI:15378"/>
        <dbReference type="ChEBI" id="CHEBI:18408"/>
        <dbReference type="ChEBI" id="CHEBI:58115"/>
        <dbReference type="ChEBI" id="CHEBI:60487"/>
        <dbReference type="EC" id="2.7.8.26"/>
    </reaction>
</comment>
<dbReference type="STRING" id="420662.Mpe_A2302"/>
<keyword evidence="11 19" id="KW-0460">Magnesium</keyword>
<feature type="transmembrane region" description="Helical" evidence="19">
    <location>
        <begin position="121"/>
        <end position="141"/>
    </location>
</feature>
<reference evidence="20 21" key="1">
    <citation type="journal article" date="2007" name="J. Bacteriol.">
        <title>Whole-genome analysis of the methyl tert-butyl ether-degrading beta-proteobacterium Methylibium petroleiphilum PM1.</title>
        <authorList>
            <person name="Kane S.R."/>
            <person name="Chakicherla A.Y."/>
            <person name="Chain P.S.G."/>
            <person name="Schmidt R."/>
            <person name="Shin M.W."/>
            <person name="Legler T.C."/>
            <person name="Scow K.M."/>
            <person name="Larimer F.W."/>
            <person name="Lucas S.M."/>
            <person name="Richardson P.M."/>
            <person name="Hristova K.R."/>
        </authorList>
    </citation>
    <scope>NUCLEOTIDE SEQUENCE [LARGE SCALE GENOMIC DNA]</scope>
    <source>
        <strain evidence="21">ATCC BAA-1232 / LMG 22953 / PM1</strain>
    </source>
</reference>
<evidence type="ECO:0000256" key="7">
    <source>
        <dbReference type="ARBA" id="ARBA00022475"/>
    </source>
</evidence>
<evidence type="ECO:0000256" key="9">
    <source>
        <dbReference type="ARBA" id="ARBA00022679"/>
    </source>
</evidence>
<dbReference type="RefSeq" id="WP_011829895.1">
    <property type="nucleotide sequence ID" value="NC_008825.1"/>
</dbReference>
<organism evidence="20 21">
    <name type="scientific">Methylibium petroleiphilum (strain ATCC BAA-1232 / LMG 22953 / PM1)</name>
    <dbReference type="NCBI Taxonomy" id="420662"/>
    <lineage>
        <taxon>Bacteria</taxon>
        <taxon>Pseudomonadati</taxon>
        <taxon>Pseudomonadota</taxon>
        <taxon>Betaproteobacteria</taxon>
        <taxon>Burkholderiales</taxon>
        <taxon>Sphaerotilaceae</taxon>
        <taxon>Methylibium</taxon>
    </lineage>
</organism>
<feature type="transmembrane region" description="Helical" evidence="19">
    <location>
        <begin position="147"/>
        <end position="170"/>
    </location>
</feature>
<dbReference type="GO" id="GO:0009236">
    <property type="term" value="P:cobalamin biosynthetic process"/>
    <property type="evidence" value="ECO:0007669"/>
    <property type="project" value="UniProtKB-UniRule"/>
</dbReference>